<dbReference type="SUPFAM" id="SSF52151">
    <property type="entry name" value="FabD/lysophospholipase-like"/>
    <property type="match status" value="1"/>
</dbReference>
<dbReference type="AlphaFoldDB" id="A0A9D5JTF7"/>
<keyword evidence="1 2" id="KW-0443">Lipid metabolism</keyword>
<keyword evidence="2" id="KW-0442">Lipid degradation</keyword>
<protein>
    <submittedName>
        <fullName evidence="4">Alpha/beta hydrolase</fullName>
    </submittedName>
</protein>
<dbReference type="EMBL" id="WJJP01000117">
    <property type="protein sequence ID" value="MBD3323691.1"/>
    <property type="molecule type" value="Genomic_DNA"/>
</dbReference>
<feature type="short sequence motif" description="GXGXXG" evidence="2">
    <location>
        <begin position="10"/>
        <end position="15"/>
    </location>
</feature>
<feature type="active site" description="Proton acceptor" evidence="2">
    <location>
        <position position="194"/>
    </location>
</feature>
<reference evidence="4" key="1">
    <citation type="submission" date="2019-11" db="EMBL/GenBank/DDBJ databases">
        <title>Microbial mats filling the niche in hypersaline microbial mats.</title>
        <authorList>
            <person name="Wong H.L."/>
            <person name="Macleod F.I."/>
            <person name="White R.A. III"/>
            <person name="Burns B.P."/>
        </authorList>
    </citation>
    <scope>NUCLEOTIDE SEQUENCE</scope>
    <source>
        <strain evidence="4">Rbin_158</strain>
    </source>
</reference>
<dbReference type="Gene3D" id="3.40.1090.10">
    <property type="entry name" value="Cytosolic phospholipase A2 catalytic domain"/>
    <property type="match status" value="2"/>
</dbReference>
<name>A0A9D5JTF7_9BACT</name>
<dbReference type="CDD" id="cd07207">
    <property type="entry name" value="Pat_ExoU_VipD_like"/>
    <property type="match status" value="1"/>
</dbReference>
<dbReference type="Proteomes" id="UP000649604">
    <property type="component" value="Unassembled WGS sequence"/>
</dbReference>
<feature type="short sequence motif" description="DGA/G" evidence="2">
    <location>
        <begin position="194"/>
        <end position="196"/>
    </location>
</feature>
<dbReference type="PANTHER" id="PTHR46394:SF1">
    <property type="entry name" value="PNPLA DOMAIN-CONTAINING PROTEIN"/>
    <property type="match status" value="1"/>
</dbReference>
<dbReference type="PROSITE" id="PS51635">
    <property type="entry name" value="PNPLA"/>
    <property type="match status" value="1"/>
</dbReference>
<feature type="domain" description="PNPLA" evidence="3">
    <location>
        <begin position="6"/>
        <end position="207"/>
    </location>
</feature>
<accession>A0A9D5JTF7</accession>
<gene>
    <name evidence="4" type="ORF">GF339_03845</name>
</gene>
<sequence length="336" mass="37593">MAKVDAVFEGGGVKGIGLVGAVSEVEKAGYEFECLAGTSAGAIVAALLAVGYTAEELKAELERLDYQQFKDESVIDRFGIIGKGLSIGFEYGIYEGNYFEQWLETLLQAKGKTTFGDVKLTETGDPKYHYKLQIIATDLTERRLLVLPQALQDFGFLPEKFSIARAVRMSMSIPVFFEPVQLEDSTGHIHIIVDGGVLSNYPIWLLDDGTCDPPWPTFGFKLIEPDKRRLKGPENNPILNAWNFLTAIASTMMDAHDNYHISESKGDYERTIGISTRIAMEEGENVIKATDFDLSQEAGERLYQNGMEAATEFLRHWDFDAWKRTYRNLPACSEKK</sequence>
<keyword evidence="2 4" id="KW-0378">Hydrolase</keyword>
<comment type="caution">
    <text evidence="4">The sequence shown here is derived from an EMBL/GenBank/DDBJ whole genome shotgun (WGS) entry which is preliminary data.</text>
</comment>
<dbReference type="InterPro" id="IPR002641">
    <property type="entry name" value="PNPLA_dom"/>
</dbReference>
<evidence type="ECO:0000256" key="1">
    <source>
        <dbReference type="ARBA" id="ARBA00023098"/>
    </source>
</evidence>
<evidence type="ECO:0000259" key="3">
    <source>
        <dbReference type="PROSITE" id="PS51635"/>
    </source>
</evidence>
<feature type="short sequence motif" description="GXSXG" evidence="2">
    <location>
        <begin position="37"/>
        <end position="41"/>
    </location>
</feature>
<evidence type="ECO:0000313" key="5">
    <source>
        <dbReference type="Proteomes" id="UP000649604"/>
    </source>
</evidence>
<dbReference type="Pfam" id="PF01734">
    <property type="entry name" value="Patatin"/>
    <property type="match status" value="1"/>
</dbReference>
<dbReference type="InterPro" id="IPR052580">
    <property type="entry name" value="Lipid_Hydrolase"/>
</dbReference>
<organism evidence="4 5">
    <name type="scientific">candidate division KSB3 bacterium</name>
    <dbReference type="NCBI Taxonomy" id="2044937"/>
    <lineage>
        <taxon>Bacteria</taxon>
        <taxon>candidate division KSB3</taxon>
    </lineage>
</organism>
<dbReference type="GO" id="GO:0016042">
    <property type="term" value="P:lipid catabolic process"/>
    <property type="evidence" value="ECO:0007669"/>
    <property type="project" value="UniProtKB-UniRule"/>
</dbReference>
<dbReference type="PANTHER" id="PTHR46394">
    <property type="entry name" value="ANNEXIN"/>
    <property type="match status" value="1"/>
</dbReference>
<proteinExistence type="predicted"/>
<dbReference type="GO" id="GO:0016787">
    <property type="term" value="F:hydrolase activity"/>
    <property type="evidence" value="ECO:0007669"/>
    <property type="project" value="UniProtKB-UniRule"/>
</dbReference>
<dbReference type="InterPro" id="IPR016035">
    <property type="entry name" value="Acyl_Trfase/lysoPLipase"/>
</dbReference>
<evidence type="ECO:0000313" key="4">
    <source>
        <dbReference type="EMBL" id="MBD3323691.1"/>
    </source>
</evidence>
<feature type="active site" description="Nucleophile" evidence="2">
    <location>
        <position position="39"/>
    </location>
</feature>
<evidence type="ECO:0000256" key="2">
    <source>
        <dbReference type="PROSITE-ProRule" id="PRU01161"/>
    </source>
</evidence>